<evidence type="ECO:0000313" key="2">
    <source>
        <dbReference type="Proteomes" id="UP001482231"/>
    </source>
</evidence>
<proteinExistence type="predicted"/>
<dbReference type="EMBL" id="JBAJEX010000001">
    <property type="protein sequence ID" value="MEO1766101.1"/>
    <property type="molecule type" value="Genomic_DNA"/>
</dbReference>
<sequence>MDHPDDYLIISSLQEDGKRLRPGDWVERISSALANFDEHRRLHYSTSVHPCIIEGEKCLVVARGLETADPAAYAFVMEFARANRLRILADRRSGARALPLPAGNP</sequence>
<accession>A0ABV0EBU8</accession>
<reference evidence="1 2" key="1">
    <citation type="submission" date="2024-02" db="EMBL/GenBank/DDBJ databases">
        <title>New thermophilic sulfur-oxidizing bacteria from a hot springs of the Uzon caldera (Kamchatka, Russia).</title>
        <authorList>
            <person name="Dukat A.M."/>
            <person name="Elcheninov A.G."/>
            <person name="Frolov E.N."/>
        </authorList>
    </citation>
    <scope>NUCLEOTIDE SEQUENCE [LARGE SCALE GENOMIC DNA]</scope>
    <source>
        <strain evidence="1 2">AK1</strain>
    </source>
</reference>
<dbReference type="RefSeq" id="WP_347306832.1">
    <property type="nucleotide sequence ID" value="NZ_JBAJEX010000001.1"/>
</dbReference>
<protein>
    <submittedName>
        <fullName evidence="1">DUF3579 domain-containing protein</fullName>
    </submittedName>
</protein>
<dbReference type="InterPro" id="IPR021969">
    <property type="entry name" value="DUF3579"/>
</dbReference>
<evidence type="ECO:0000313" key="1">
    <source>
        <dbReference type="EMBL" id="MEO1766101.1"/>
    </source>
</evidence>
<dbReference type="Pfam" id="PF12112">
    <property type="entry name" value="DUF3579"/>
    <property type="match status" value="1"/>
</dbReference>
<dbReference type="Proteomes" id="UP001482231">
    <property type="component" value="Unassembled WGS sequence"/>
</dbReference>
<organism evidence="1 2">
    <name type="scientific">Thiobacter aerophilum</name>
    <dbReference type="NCBI Taxonomy" id="3121275"/>
    <lineage>
        <taxon>Bacteria</taxon>
        <taxon>Pseudomonadati</taxon>
        <taxon>Pseudomonadota</taxon>
        <taxon>Betaproteobacteria</taxon>
        <taxon>Burkholderiales</taxon>
        <taxon>Thiobacteraceae</taxon>
        <taxon>Thiobacter</taxon>
    </lineage>
</organism>
<dbReference type="Gene3D" id="3.30.70.2340">
    <property type="entry name" value="Uncharacterised protein PF12112 family, DUF3579"/>
    <property type="match status" value="1"/>
</dbReference>
<keyword evidence="2" id="KW-1185">Reference proteome</keyword>
<name>A0ABV0EBU8_9BURK</name>
<comment type="caution">
    <text evidence="1">The sequence shown here is derived from an EMBL/GenBank/DDBJ whole genome shotgun (WGS) entry which is preliminary data.</text>
</comment>
<gene>
    <name evidence="1" type="ORF">V6E02_02585</name>
</gene>